<feature type="compositionally biased region" description="Basic and acidic residues" evidence="10">
    <location>
        <begin position="9"/>
        <end position="23"/>
    </location>
</feature>
<dbReference type="Proteomes" id="UP001597102">
    <property type="component" value="Unassembled WGS sequence"/>
</dbReference>
<accession>A0ABW3J8A7</accession>
<dbReference type="EMBL" id="JBHTJO010000001">
    <property type="protein sequence ID" value="MFD0986321.1"/>
    <property type="molecule type" value="Genomic_DNA"/>
</dbReference>
<gene>
    <name evidence="12" type="primary">cobD</name>
    <name evidence="12" type="ORF">ACFQ2F_04345</name>
</gene>
<dbReference type="NCBIfam" id="TIGR01140">
    <property type="entry name" value="L_thr_O3P_dcar"/>
    <property type="match status" value="1"/>
</dbReference>
<dbReference type="InterPro" id="IPR004839">
    <property type="entry name" value="Aminotransferase_I/II_large"/>
</dbReference>
<dbReference type="PANTHER" id="PTHR42885">
    <property type="entry name" value="HISTIDINOL-PHOSPHATE AMINOTRANSFERASE-RELATED"/>
    <property type="match status" value="1"/>
</dbReference>
<sequence>MTTSPPEPGLHEGEFHGGDLDAARRRFPNAPAPWIDLSTGINPHAYPVPDLDTSLWGRLPQASDERALAEAACKRYGAARPDMLVAAPGTQTLIQLLPRLLPQGDVAVLSPTYSEHARAWRREGHTVREVSDLDEIGTAKALVIVNPNNPTGRVLPVERLRALAADLEARDGVLVVDEAFIDAMEGSASLVPQLPPSAIVLRSFGKMYGLPGLRLGFAVARPEIAARLRDNLGPWAVPVPALQVGAAALNDDAWLQRTRVTLEESGDRLERLLKGCGCEIVGRTPLFCLIAHDDAGTLALALGEAGLYVRQFPEHPRWLRFGLPGEEAAWGRLEKVLRPQGQ</sequence>
<evidence type="ECO:0000256" key="1">
    <source>
        <dbReference type="ARBA" id="ARBA00001933"/>
    </source>
</evidence>
<evidence type="ECO:0000256" key="6">
    <source>
        <dbReference type="ARBA" id="ARBA00022898"/>
    </source>
</evidence>
<dbReference type="InterPro" id="IPR015424">
    <property type="entry name" value="PyrdxlP-dep_Trfase"/>
</dbReference>
<evidence type="ECO:0000256" key="3">
    <source>
        <dbReference type="ARBA" id="ARBA00004953"/>
    </source>
</evidence>
<proteinExistence type="predicted"/>
<evidence type="ECO:0000313" key="13">
    <source>
        <dbReference type="Proteomes" id="UP001597102"/>
    </source>
</evidence>
<dbReference type="PROSITE" id="PS00105">
    <property type="entry name" value="AA_TRANSFER_CLASS_1"/>
    <property type="match status" value="1"/>
</dbReference>
<dbReference type="EC" id="4.1.1.81" evidence="4"/>
<evidence type="ECO:0000256" key="2">
    <source>
        <dbReference type="ARBA" id="ARBA00003444"/>
    </source>
</evidence>
<evidence type="ECO:0000256" key="9">
    <source>
        <dbReference type="ARBA" id="ARBA00048531"/>
    </source>
</evidence>
<name>A0ABW3J8A7_9HYPH</name>
<evidence type="ECO:0000256" key="7">
    <source>
        <dbReference type="ARBA" id="ARBA00023239"/>
    </source>
</evidence>
<evidence type="ECO:0000313" key="12">
    <source>
        <dbReference type="EMBL" id="MFD0986321.1"/>
    </source>
</evidence>
<dbReference type="InterPro" id="IPR004838">
    <property type="entry name" value="NHTrfase_class1_PyrdxlP-BS"/>
</dbReference>
<feature type="region of interest" description="Disordered" evidence="10">
    <location>
        <begin position="1"/>
        <end position="23"/>
    </location>
</feature>
<dbReference type="Gene3D" id="3.40.640.10">
    <property type="entry name" value="Type I PLP-dependent aspartate aminotransferase-like (Major domain)"/>
    <property type="match status" value="1"/>
</dbReference>
<comment type="function">
    <text evidence="2">Decarboxylates L-threonine-O-3-phosphate to yield (R)-1-amino-2-propanol O-2-phosphate, the precursor for the linkage between the nucleotide loop and the corrin ring in cobalamin.</text>
</comment>
<keyword evidence="13" id="KW-1185">Reference proteome</keyword>
<dbReference type="SUPFAM" id="SSF53383">
    <property type="entry name" value="PLP-dependent transferases"/>
    <property type="match status" value="1"/>
</dbReference>
<keyword evidence="5" id="KW-0169">Cobalamin biosynthesis</keyword>
<evidence type="ECO:0000256" key="5">
    <source>
        <dbReference type="ARBA" id="ARBA00022573"/>
    </source>
</evidence>
<comment type="pathway">
    <text evidence="3">Cofactor biosynthesis; adenosylcobalamin biosynthesis.</text>
</comment>
<dbReference type="PANTHER" id="PTHR42885:SF1">
    <property type="entry name" value="THREONINE-PHOSPHATE DECARBOXYLASE"/>
    <property type="match status" value="1"/>
</dbReference>
<dbReference type="InterPro" id="IPR015422">
    <property type="entry name" value="PyrdxlP-dep_Trfase_small"/>
</dbReference>
<protein>
    <recommendedName>
        <fullName evidence="4">threonine-phosphate decarboxylase</fullName>
        <ecNumber evidence="4">4.1.1.81</ecNumber>
    </recommendedName>
    <alternativeName>
        <fullName evidence="8">L-threonine-O-3-phosphate decarboxylase</fullName>
    </alternativeName>
</protein>
<dbReference type="RefSeq" id="WP_379086230.1">
    <property type="nucleotide sequence ID" value="NZ_JBHTJO010000001.1"/>
</dbReference>
<reference evidence="13" key="1">
    <citation type="journal article" date="2019" name="Int. J. Syst. Evol. Microbiol.">
        <title>The Global Catalogue of Microorganisms (GCM) 10K type strain sequencing project: providing services to taxonomists for standard genome sequencing and annotation.</title>
        <authorList>
            <consortium name="The Broad Institute Genomics Platform"/>
            <consortium name="The Broad Institute Genome Sequencing Center for Infectious Disease"/>
            <person name="Wu L."/>
            <person name="Ma J."/>
        </authorList>
    </citation>
    <scope>NUCLEOTIDE SEQUENCE [LARGE SCALE GENOMIC DNA]</scope>
    <source>
        <strain evidence="13">CCUG 61697</strain>
    </source>
</reference>
<evidence type="ECO:0000259" key="11">
    <source>
        <dbReference type="Pfam" id="PF00155"/>
    </source>
</evidence>
<comment type="cofactor">
    <cofactor evidence="1">
        <name>pyridoxal 5'-phosphate</name>
        <dbReference type="ChEBI" id="CHEBI:597326"/>
    </cofactor>
</comment>
<keyword evidence="7 12" id="KW-0456">Lyase</keyword>
<evidence type="ECO:0000256" key="4">
    <source>
        <dbReference type="ARBA" id="ARBA00012285"/>
    </source>
</evidence>
<dbReference type="InterPro" id="IPR015421">
    <property type="entry name" value="PyrdxlP-dep_Trfase_major"/>
</dbReference>
<evidence type="ECO:0000256" key="8">
    <source>
        <dbReference type="ARBA" id="ARBA00029996"/>
    </source>
</evidence>
<dbReference type="GO" id="GO:0048472">
    <property type="term" value="F:threonine-phosphate decarboxylase activity"/>
    <property type="evidence" value="ECO:0007669"/>
    <property type="project" value="UniProtKB-EC"/>
</dbReference>
<organism evidence="12 13">
    <name type="scientific">Methyloligella solikamskensis</name>
    <dbReference type="NCBI Taxonomy" id="1177756"/>
    <lineage>
        <taxon>Bacteria</taxon>
        <taxon>Pseudomonadati</taxon>
        <taxon>Pseudomonadota</taxon>
        <taxon>Alphaproteobacteria</taxon>
        <taxon>Hyphomicrobiales</taxon>
        <taxon>Hyphomicrobiaceae</taxon>
        <taxon>Methyloligella</taxon>
    </lineage>
</organism>
<keyword evidence="6" id="KW-0663">Pyridoxal phosphate</keyword>
<dbReference type="CDD" id="cd00609">
    <property type="entry name" value="AAT_like"/>
    <property type="match status" value="1"/>
</dbReference>
<comment type="caution">
    <text evidence="12">The sequence shown here is derived from an EMBL/GenBank/DDBJ whole genome shotgun (WGS) entry which is preliminary data.</text>
</comment>
<dbReference type="Pfam" id="PF00155">
    <property type="entry name" value="Aminotran_1_2"/>
    <property type="match status" value="1"/>
</dbReference>
<evidence type="ECO:0000256" key="10">
    <source>
        <dbReference type="SAM" id="MobiDB-lite"/>
    </source>
</evidence>
<feature type="domain" description="Aminotransferase class I/classII large" evidence="11">
    <location>
        <begin position="65"/>
        <end position="323"/>
    </location>
</feature>
<dbReference type="InterPro" id="IPR005860">
    <property type="entry name" value="CobD"/>
</dbReference>
<dbReference type="Gene3D" id="3.90.1150.10">
    <property type="entry name" value="Aspartate Aminotransferase, domain 1"/>
    <property type="match status" value="1"/>
</dbReference>
<comment type="catalytic activity">
    <reaction evidence="9">
        <text>O-phospho-L-threonine + H(+) = (R)-1-aminopropan-2-yl phosphate + CO2</text>
        <dbReference type="Rhea" id="RHEA:11492"/>
        <dbReference type="ChEBI" id="CHEBI:15378"/>
        <dbReference type="ChEBI" id="CHEBI:16526"/>
        <dbReference type="ChEBI" id="CHEBI:58563"/>
        <dbReference type="ChEBI" id="CHEBI:58675"/>
        <dbReference type="EC" id="4.1.1.81"/>
    </reaction>
</comment>